<feature type="transmembrane region" description="Helical" evidence="1">
    <location>
        <begin position="6"/>
        <end position="26"/>
    </location>
</feature>
<protein>
    <submittedName>
        <fullName evidence="2">Zinc ribbon domain-containing protein</fullName>
    </submittedName>
</protein>
<evidence type="ECO:0000256" key="1">
    <source>
        <dbReference type="SAM" id="Phobius"/>
    </source>
</evidence>
<keyword evidence="1" id="KW-1133">Transmembrane helix</keyword>
<feature type="transmembrane region" description="Helical" evidence="1">
    <location>
        <begin position="33"/>
        <end position="55"/>
    </location>
</feature>
<keyword evidence="1" id="KW-0812">Transmembrane</keyword>
<name>A0A9D2AT82_9FIRM</name>
<dbReference type="AlphaFoldDB" id="A0A9D2AT82"/>
<dbReference type="EMBL" id="DXFA01000147">
    <property type="protein sequence ID" value="HIX49058.1"/>
    <property type="molecule type" value="Genomic_DNA"/>
</dbReference>
<evidence type="ECO:0000313" key="2">
    <source>
        <dbReference type="EMBL" id="HIX49058.1"/>
    </source>
</evidence>
<feature type="transmembrane region" description="Helical" evidence="1">
    <location>
        <begin position="67"/>
        <end position="87"/>
    </location>
</feature>
<dbReference type="Proteomes" id="UP000824243">
    <property type="component" value="Unassembled WGS sequence"/>
</dbReference>
<feature type="transmembrane region" description="Helical" evidence="1">
    <location>
        <begin position="136"/>
        <end position="156"/>
    </location>
</feature>
<reference evidence="2" key="2">
    <citation type="submission" date="2021-04" db="EMBL/GenBank/DDBJ databases">
        <authorList>
            <person name="Gilroy R."/>
        </authorList>
    </citation>
    <scope>NUCLEOTIDE SEQUENCE</scope>
    <source>
        <strain evidence="2">ChiSjej5B23-15282</strain>
    </source>
</reference>
<proteinExistence type="predicted"/>
<evidence type="ECO:0000313" key="3">
    <source>
        <dbReference type="Proteomes" id="UP000824243"/>
    </source>
</evidence>
<accession>A0A9D2AT82</accession>
<gene>
    <name evidence="2" type="ORF">H9981_08650</name>
</gene>
<reference evidence="2" key="1">
    <citation type="journal article" date="2021" name="PeerJ">
        <title>Extensive microbial diversity within the chicken gut microbiome revealed by metagenomics and culture.</title>
        <authorList>
            <person name="Gilroy R."/>
            <person name="Ravi A."/>
            <person name="Getino M."/>
            <person name="Pursley I."/>
            <person name="Horton D.L."/>
            <person name="Alikhan N.F."/>
            <person name="Baker D."/>
            <person name="Gharbi K."/>
            <person name="Hall N."/>
            <person name="Watson M."/>
            <person name="Adriaenssens E.M."/>
            <person name="Foster-Nyarko E."/>
            <person name="Jarju S."/>
            <person name="Secka A."/>
            <person name="Antonio M."/>
            <person name="Oren A."/>
            <person name="Chaudhuri R.R."/>
            <person name="La Ragione R."/>
            <person name="Hildebrand F."/>
            <person name="Pallen M.J."/>
        </authorList>
    </citation>
    <scope>NUCLEOTIDE SEQUENCE</scope>
    <source>
        <strain evidence="2">ChiSjej5B23-15282</strain>
    </source>
</reference>
<sequence>MILAAAIIVLFILVRFGIFFAVSGGFSGIAMAIPLFFLGVIFFWLLMSAFFGAWAYQDCRKRGDDPVLWVIIIFLATPVIGLLIYFLRRREIKRPCPACGHPVPLRAKYCEECGAYIQNREEMERMENKKVHHKKYIAGGLVSLALLIVCLTGVIVSASGAGNVNTDPSSNERVWNLGVIQMSVSNYWDGVWNFSFKRASDGFVEERNMKIEDAETQKLHADISCGTVPDGASLILWLVQGDRAESVDVTDLSKPLEYPLDGFEEGKIHVRLQINGVEDVTSEITIE</sequence>
<comment type="caution">
    <text evidence="2">The sequence shown here is derived from an EMBL/GenBank/DDBJ whole genome shotgun (WGS) entry which is preliminary data.</text>
</comment>
<organism evidence="2 3">
    <name type="scientific">Candidatus Mediterraneibacter caccavium</name>
    <dbReference type="NCBI Taxonomy" id="2838661"/>
    <lineage>
        <taxon>Bacteria</taxon>
        <taxon>Bacillati</taxon>
        <taxon>Bacillota</taxon>
        <taxon>Clostridia</taxon>
        <taxon>Lachnospirales</taxon>
        <taxon>Lachnospiraceae</taxon>
        <taxon>Mediterraneibacter</taxon>
    </lineage>
</organism>
<keyword evidence="1" id="KW-0472">Membrane</keyword>